<dbReference type="STRING" id="5217.A0A4V1M387"/>
<dbReference type="EC" id="3.1.2.4" evidence="2"/>
<reference evidence="5 6" key="1">
    <citation type="submission" date="2016-06" db="EMBL/GenBank/DDBJ databases">
        <title>Evolution of pathogenesis and genome organization in the Tremellales.</title>
        <authorList>
            <person name="Cuomo C."/>
            <person name="Litvintseva A."/>
            <person name="Heitman J."/>
            <person name="Chen Y."/>
            <person name="Sun S."/>
            <person name="Springer D."/>
            <person name="Dromer F."/>
            <person name="Young S."/>
            <person name="Zeng Q."/>
            <person name="Chapman S."/>
            <person name="Gujja S."/>
            <person name="Saif S."/>
            <person name="Birren B."/>
        </authorList>
    </citation>
    <scope>NUCLEOTIDE SEQUENCE [LARGE SCALE GENOMIC DNA]</scope>
    <source>
        <strain evidence="5 6">ATCC 28783</strain>
    </source>
</reference>
<evidence type="ECO:0000256" key="1">
    <source>
        <dbReference type="ARBA" id="ARBA00001709"/>
    </source>
</evidence>
<dbReference type="InterPro" id="IPR029045">
    <property type="entry name" value="ClpP/crotonase-like_dom_sf"/>
</dbReference>
<dbReference type="OrthoDB" id="1737613at2759"/>
<dbReference type="Proteomes" id="UP000289152">
    <property type="component" value="Unassembled WGS sequence"/>
</dbReference>
<evidence type="ECO:0000259" key="4">
    <source>
        <dbReference type="Pfam" id="PF16113"/>
    </source>
</evidence>
<dbReference type="InterPro" id="IPR032259">
    <property type="entry name" value="HIBYL-CoA-H"/>
</dbReference>
<dbReference type="FunCoup" id="A0A4V1M387">
    <property type="interactions" value="318"/>
</dbReference>
<dbReference type="InParanoid" id="A0A4V1M387"/>
<dbReference type="GO" id="GO:0005739">
    <property type="term" value="C:mitochondrion"/>
    <property type="evidence" value="ECO:0007669"/>
    <property type="project" value="TreeGrafter"/>
</dbReference>
<dbReference type="PANTHER" id="PTHR43176">
    <property type="entry name" value="3-HYDROXYISOBUTYRYL-COA HYDROLASE-RELATED"/>
    <property type="match status" value="1"/>
</dbReference>
<dbReference type="AlphaFoldDB" id="A0A4V1M387"/>
<evidence type="ECO:0000256" key="2">
    <source>
        <dbReference type="ARBA" id="ARBA00011915"/>
    </source>
</evidence>
<name>A0A4V1M387_TREME</name>
<evidence type="ECO:0000313" key="6">
    <source>
        <dbReference type="Proteomes" id="UP000289152"/>
    </source>
</evidence>
<dbReference type="Gene3D" id="3.90.226.10">
    <property type="entry name" value="2-enoyl-CoA Hydratase, Chain A, domain 1"/>
    <property type="match status" value="1"/>
</dbReference>
<dbReference type="SUPFAM" id="SSF52096">
    <property type="entry name" value="ClpP/crotonase"/>
    <property type="match status" value="1"/>
</dbReference>
<comment type="caution">
    <text evidence="5">The sequence shown here is derived from an EMBL/GenBank/DDBJ whole genome shotgun (WGS) entry which is preliminary data.</text>
</comment>
<dbReference type="NCBIfam" id="NF004127">
    <property type="entry name" value="PRK05617.1"/>
    <property type="match status" value="1"/>
</dbReference>
<protein>
    <recommendedName>
        <fullName evidence="2">3-hydroxyisobutyryl-CoA hydrolase</fullName>
        <ecNumber evidence="2">3.1.2.4</ecNumber>
    </recommendedName>
</protein>
<dbReference type="Pfam" id="PF16113">
    <property type="entry name" value="ECH_2"/>
    <property type="match status" value="1"/>
</dbReference>
<feature type="domain" description="Enoyl-CoA hydratase/isomerase" evidence="4">
    <location>
        <begin position="60"/>
        <end position="418"/>
    </location>
</feature>
<comment type="catalytic activity">
    <reaction evidence="1">
        <text>3-hydroxy-2-methylpropanoyl-CoA + H2O = 3-hydroxy-2-methylpropanoate + CoA + H(+)</text>
        <dbReference type="Rhea" id="RHEA:20888"/>
        <dbReference type="ChEBI" id="CHEBI:11805"/>
        <dbReference type="ChEBI" id="CHEBI:15377"/>
        <dbReference type="ChEBI" id="CHEBI:15378"/>
        <dbReference type="ChEBI" id="CHEBI:57287"/>
        <dbReference type="ChEBI" id="CHEBI:57340"/>
        <dbReference type="EC" id="3.1.2.4"/>
    </reaction>
</comment>
<keyword evidence="6" id="KW-1185">Reference proteome</keyword>
<sequence length="535" mass="58927">MRMASSTKQFSPSAAVRLSTLSRHINSSSMSAKPASSETTPVQAAGLEDSVLYQSSGSTRTYRLNRPKKLNSLNQEMITSMYNKVKTWRDSELVQVIIGTGEGRAFCAGGDVAQLIIDLKEGKDTPVKFFKSEFELNWLLGKLKKPYIAVMDGVVMGGGAGISLPASIRIATPNTIFAMPETNIGYSPDVGSHYYLAQLDGQIGAWLAVTGQNVYGRAAYELGIATHYVPSASIAPILHQITHHTGSDLNTTALSRIVSSYHLPSSGSSAPSSKSSPDGPSSIKGDIRVFIDQVFSQSQVKDIYDSIVAAIDSQELSEEVKEWAKEQKEIMDKRSPTGMAVALEGFRRAKQEKKLDKVLLNDFAMATSFSGPKRPTDDFIIGVSQVLLEKDKTKKSLRPSWSPTSISEISQSYVDQFFSQPHKRSFKLSDTPNESDQSELMFDPVPRNHTPDSTWGQFRFLGLPSERELQDRIRGASPSSGAYALTEKELTEQMLDDVGENGGSRQDEFLERIKEVLKRKCKRDDDGNLKWVGKE</sequence>
<accession>A0A4V1M387</accession>
<dbReference type="EMBL" id="SDIL01000112">
    <property type="protein sequence ID" value="RXK36010.1"/>
    <property type="molecule type" value="Genomic_DNA"/>
</dbReference>
<dbReference type="CDD" id="cd06558">
    <property type="entry name" value="crotonase-like"/>
    <property type="match status" value="1"/>
</dbReference>
<evidence type="ECO:0000256" key="3">
    <source>
        <dbReference type="ARBA" id="ARBA00022801"/>
    </source>
</evidence>
<dbReference type="PANTHER" id="PTHR43176:SF3">
    <property type="entry name" value="3-HYDROXYISOBUTYRYL-COA HYDROLASE, MITOCHONDRIAL"/>
    <property type="match status" value="1"/>
</dbReference>
<keyword evidence="3" id="KW-0378">Hydrolase</keyword>
<gene>
    <name evidence="5" type="ORF">M231_06724</name>
</gene>
<organism evidence="5 6">
    <name type="scientific">Tremella mesenterica</name>
    <name type="common">Jelly fungus</name>
    <dbReference type="NCBI Taxonomy" id="5217"/>
    <lineage>
        <taxon>Eukaryota</taxon>
        <taxon>Fungi</taxon>
        <taxon>Dikarya</taxon>
        <taxon>Basidiomycota</taxon>
        <taxon>Agaricomycotina</taxon>
        <taxon>Tremellomycetes</taxon>
        <taxon>Tremellales</taxon>
        <taxon>Tremellaceae</taxon>
        <taxon>Tremella</taxon>
    </lineage>
</organism>
<dbReference type="VEuPathDB" id="FungiDB:TREMEDRAFT_60829"/>
<evidence type="ECO:0000313" key="5">
    <source>
        <dbReference type="EMBL" id="RXK36010.1"/>
    </source>
</evidence>
<proteinExistence type="predicted"/>
<dbReference type="GO" id="GO:0006574">
    <property type="term" value="P:L-valine catabolic process"/>
    <property type="evidence" value="ECO:0007669"/>
    <property type="project" value="TreeGrafter"/>
</dbReference>
<dbReference type="InterPro" id="IPR045004">
    <property type="entry name" value="ECH_dom"/>
</dbReference>
<dbReference type="GO" id="GO:0003860">
    <property type="term" value="F:3-hydroxyisobutyryl-CoA hydrolase activity"/>
    <property type="evidence" value="ECO:0007669"/>
    <property type="project" value="UniProtKB-EC"/>
</dbReference>